<dbReference type="InterPro" id="IPR013587">
    <property type="entry name" value="Nitrate/nitrite_sensing"/>
</dbReference>
<evidence type="ECO:0000313" key="5">
    <source>
        <dbReference type="EMBL" id="KMT21013.1"/>
    </source>
</evidence>
<dbReference type="GO" id="GO:0016020">
    <property type="term" value="C:membrane"/>
    <property type="evidence" value="ECO:0007669"/>
    <property type="project" value="InterPro"/>
</dbReference>
<evidence type="ECO:0000256" key="1">
    <source>
        <dbReference type="ARBA" id="ARBA00023224"/>
    </source>
</evidence>
<dbReference type="OrthoDB" id="1706317at2"/>
<protein>
    <submittedName>
        <fullName evidence="5">Putative methyl-accepting chemotaxis protein</fullName>
    </submittedName>
</protein>
<dbReference type="RefSeq" id="WP_048571404.1">
    <property type="nucleotide sequence ID" value="NZ_LFVU01000028.1"/>
</dbReference>
<proteinExistence type="predicted"/>
<dbReference type="CDD" id="cd11386">
    <property type="entry name" value="MCP_signal"/>
    <property type="match status" value="1"/>
</dbReference>
<evidence type="ECO:0000256" key="2">
    <source>
        <dbReference type="PROSITE-ProRule" id="PRU00284"/>
    </source>
</evidence>
<dbReference type="PROSITE" id="PS50111">
    <property type="entry name" value="CHEMOTAXIS_TRANSDUC_2"/>
    <property type="match status" value="1"/>
</dbReference>
<dbReference type="PANTHER" id="PTHR32089:SF112">
    <property type="entry name" value="LYSOZYME-LIKE PROTEIN-RELATED"/>
    <property type="match status" value="1"/>
</dbReference>
<dbReference type="GO" id="GO:0007165">
    <property type="term" value="P:signal transduction"/>
    <property type="evidence" value="ECO:0007669"/>
    <property type="project" value="UniProtKB-KW"/>
</dbReference>
<evidence type="ECO:0000259" key="4">
    <source>
        <dbReference type="PROSITE" id="PS50111"/>
    </source>
</evidence>
<feature type="transmembrane region" description="Helical" evidence="3">
    <location>
        <begin position="21"/>
        <end position="42"/>
    </location>
</feature>
<dbReference type="EMBL" id="LFVU01000028">
    <property type="protein sequence ID" value="KMT21013.1"/>
    <property type="molecule type" value="Genomic_DNA"/>
</dbReference>
<feature type="domain" description="Methyl-accepting transducer" evidence="4">
    <location>
        <begin position="417"/>
        <end position="653"/>
    </location>
</feature>
<dbReference type="Gene3D" id="1.10.287.950">
    <property type="entry name" value="Methyl-accepting chemotaxis protein"/>
    <property type="match status" value="1"/>
</dbReference>
<gene>
    <name evidence="5" type="ORF">CLCY_1c02470</name>
</gene>
<dbReference type="Pfam" id="PF00015">
    <property type="entry name" value="MCPsignal"/>
    <property type="match status" value="1"/>
</dbReference>
<keyword evidence="3" id="KW-0472">Membrane</keyword>
<keyword evidence="1 2" id="KW-0807">Transducer</keyword>
<keyword evidence="6" id="KW-1185">Reference proteome</keyword>
<dbReference type="PATRIC" id="fig|1121307.3.peg.610"/>
<dbReference type="PANTHER" id="PTHR32089">
    <property type="entry name" value="METHYL-ACCEPTING CHEMOTAXIS PROTEIN MCPB"/>
    <property type="match status" value="1"/>
</dbReference>
<dbReference type="Proteomes" id="UP000036756">
    <property type="component" value="Unassembled WGS sequence"/>
</dbReference>
<evidence type="ECO:0000313" key="6">
    <source>
        <dbReference type="Proteomes" id="UP000036756"/>
    </source>
</evidence>
<sequence length="703" mass="78233">MKINIFQPAIFLMNRLKFLKKFGLIFILFLLPLSVLLSYLIIDLNSNIKMKENQIKGLQYNIAIRSLIQHTQQHRGLSSIYLQGKDKSKDNILEKQREIQRDIKAIDTLDIKYDDVLKTKEYWIDIKNKLSSLESQVFSLTAANSFKKHSDIIANILDFNAHVADTSTIVLQQELYKYYLADTIINKLPITTEYMGKARAIGSGIIERKILSKEEQISMQNLNQSILTALKDSSRGMEIVFKSHPEIKNKLGESYSKSMSSAMSLVDIVNSKVLGPEIVNTDSKDYFTLATSSIDNVYKTLNSVSSLLDTMAKEEINNLIFQKNIVISIAVLVCILLVYLFIGFYLGINTTVFSIRKIANEIVAGDLSQRIDLDVRDETKYIMDDLNKISISFSNMIKLTQEVAKDVATSSETLSEISEETTCATNEITQVIQTVANNSEVQLENTVDVTNAMQDVTNKIQEIAISSALVDKSSKDMENKAEKGNEIVKGVISKMDSINLYVEESNNIIGSLNERSKDIGQIIQVIAEISSQTNLLALNAAIEASRAGEQGRGFTVVAEEVKKLAEQSSEASNRVSSLILDIQSDTIQSVERMKKVASEIKEGLGEVRKTGMTFSEILNAVKDVVLQTEEVSIASDYIYSNAEEVTNSLSEVTKIAENNSEVAQNVAAASEEQLASVEEISSAATRLSSRSIELKELISKFKI</sequence>
<dbReference type="SMART" id="SM00283">
    <property type="entry name" value="MA"/>
    <property type="match status" value="1"/>
</dbReference>
<keyword evidence="3" id="KW-1133">Transmembrane helix</keyword>
<feature type="transmembrane region" description="Helical" evidence="3">
    <location>
        <begin position="325"/>
        <end position="348"/>
    </location>
</feature>
<comment type="caution">
    <text evidence="5">The sequence shown here is derived from an EMBL/GenBank/DDBJ whole genome shotgun (WGS) entry which is preliminary data.</text>
</comment>
<name>A0A0J8D9Q5_CLOCY</name>
<dbReference type="Pfam" id="PF08376">
    <property type="entry name" value="NIT"/>
    <property type="match status" value="1"/>
</dbReference>
<organism evidence="5 6">
    <name type="scientific">Clostridium cylindrosporum DSM 605</name>
    <dbReference type="NCBI Taxonomy" id="1121307"/>
    <lineage>
        <taxon>Bacteria</taxon>
        <taxon>Bacillati</taxon>
        <taxon>Bacillota</taxon>
        <taxon>Clostridia</taxon>
        <taxon>Eubacteriales</taxon>
        <taxon>Clostridiaceae</taxon>
        <taxon>Clostridium</taxon>
    </lineage>
</organism>
<dbReference type="STRING" id="1121307.CLCY_1c02470"/>
<dbReference type="SUPFAM" id="SSF58104">
    <property type="entry name" value="Methyl-accepting chemotaxis protein (MCP) signaling domain"/>
    <property type="match status" value="1"/>
</dbReference>
<dbReference type="AlphaFoldDB" id="A0A0J8D9Q5"/>
<keyword evidence="3" id="KW-0812">Transmembrane</keyword>
<evidence type="ECO:0000256" key="3">
    <source>
        <dbReference type="SAM" id="Phobius"/>
    </source>
</evidence>
<dbReference type="InterPro" id="IPR004089">
    <property type="entry name" value="MCPsignal_dom"/>
</dbReference>
<accession>A0A0J8D9Q5</accession>
<reference evidence="5 6" key="1">
    <citation type="submission" date="2015-06" db="EMBL/GenBank/DDBJ databases">
        <title>Draft genome sequence of the purine-degrading Clostridium cylindrosporum HC-1 (DSM 605).</title>
        <authorList>
            <person name="Poehlein A."/>
            <person name="Schiel-Bengelsdorf B."/>
            <person name="Bengelsdorf F."/>
            <person name="Daniel R."/>
            <person name="Duerre P."/>
        </authorList>
    </citation>
    <scope>NUCLEOTIDE SEQUENCE [LARGE SCALE GENOMIC DNA]</scope>
    <source>
        <strain evidence="5 6">DSM 605</strain>
    </source>
</reference>